<keyword evidence="3" id="KW-0378">Hydrolase</keyword>
<reference evidence="6 7" key="1">
    <citation type="submission" date="2018-02" db="EMBL/GenBank/DDBJ databases">
        <title>Complete genome sequence of Streptomyces dengpaensis, the producer of angucyclines.</title>
        <authorList>
            <person name="Yumei L."/>
        </authorList>
    </citation>
    <scope>NUCLEOTIDE SEQUENCE [LARGE SCALE GENOMIC DNA]</scope>
    <source>
        <strain evidence="6 7">XZHG99</strain>
    </source>
</reference>
<evidence type="ECO:0000256" key="3">
    <source>
        <dbReference type="ARBA" id="ARBA00022801"/>
    </source>
</evidence>
<keyword evidence="4" id="KW-0460">Magnesium</keyword>
<name>A0ABN5IF46_9ACTN</name>
<dbReference type="Gene3D" id="3.40.50.1010">
    <property type="entry name" value="5'-nuclease"/>
    <property type="match status" value="1"/>
</dbReference>
<proteinExistence type="predicted"/>
<evidence type="ECO:0000313" key="7">
    <source>
        <dbReference type="Proteomes" id="UP000238413"/>
    </source>
</evidence>
<evidence type="ECO:0000256" key="2">
    <source>
        <dbReference type="ARBA" id="ARBA00022723"/>
    </source>
</evidence>
<dbReference type="EMBL" id="CP026652">
    <property type="protein sequence ID" value="AVH60997.1"/>
    <property type="molecule type" value="Genomic_DNA"/>
</dbReference>
<protein>
    <submittedName>
        <fullName evidence="6">PIN domain-containing protein</fullName>
    </submittedName>
</protein>
<evidence type="ECO:0000313" key="6">
    <source>
        <dbReference type="EMBL" id="AVH60997.1"/>
    </source>
</evidence>
<evidence type="ECO:0000259" key="5">
    <source>
        <dbReference type="Pfam" id="PF01850"/>
    </source>
</evidence>
<feature type="domain" description="PIN" evidence="5">
    <location>
        <begin position="5"/>
        <end position="116"/>
    </location>
</feature>
<organism evidence="6 7">
    <name type="scientific">Streptomyces dengpaensis</name>
    <dbReference type="NCBI Taxonomy" id="2049881"/>
    <lineage>
        <taxon>Bacteria</taxon>
        <taxon>Bacillati</taxon>
        <taxon>Actinomycetota</taxon>
        <taxon>Actinomycetes</taxon>
        <taxon>Kitasatosporales</taxon>
        <taxon>Streptomycetaceae</taxon>
        <taxon>Streptomyces</taxon>
    </lineage>
</organism>
<dbReference type="SUPFAM" id="SSF88723">
    <property type="entry name" value="PIN domain-like"/>
    <property type="match status" value="1"/>
</dbReference>
<dbReference type="InterPro" id="IPR029060">
    <property type="entry name" value="PIN-like_dom_sf"/>
</dbReference>
<keyword evidence="2" id="KW-0479">Metal-binding</keyword>
<keyword evidence="1" id="KW-0540">Nuclease</keyword>
<evidence type="ECO:0000256" key="1">
    <source>
        <dbReference type="ARBA" id="ARBA00022722"/>
    </source>
</evidence>
<evidence type="ECO:0000256" key="4">
    <source>
        <dbReference type="ARBA" id="ARBA00022842"/>
    </source>
</evidence>
<dbReference type="Pfam" id="PF01850">
    <property type="entry name" value="PIN"/>
    <property type="match status" value="1"/>
</dbReference>
<gene>
    <name evidence="6" type="ORF">C4B68_05895</name>
</gene>
<keyword evidence="7" id="KW-1185">Reference proteome</keyword>
<sequence>MVPQRHPEHEVARRAFREASATVISPLVFAEIEHIITRNVDRKTAHVVQDWLLQQERSMRVLVPEVSAAALRTARTVQDRYAELKLDLADSVNVVLAGQYETDTVLTLDRRDFRAIRPLTRHPAFRLPLLAAGTEATVVERLAAALRPGGLIVAGFGLDEAHLPVPPSITLPEYDDCCAAVGLTIVDRFATWDAAPYDGGGYAVSVHRR</sequence>
<accession>A0ABN5IF46</accession>
<dbReference type="Proteomes" id="UP000238413">
    <property type="component" value="Chromosome"/>
</dbReference>
<dbReference type="InterPro" id="IPR002716">
    <property type="entry name" value="PIN_dom"/>
</dbReference>